<feature type="region of interest" description="Disordered" evidence="1">
    <location>
        <begin position="166"/>
        <end position="248"/>
    </location>
</feature>
<accession>A0ABQ9WQU3</accession>
<reference evidence="2 3" key="1">
    <citation type="journal article" date="2022" name="bioRxiv">
        <title>Genomics of Preaxostyla Flagellates Illuminates Evolutionary Transitions and the Path Towards Mitochondrial Loss.</title>
        <authorList>
            <person name="Novak L.V.F."/>
            <person name="Treitli S.C."/>
            <person name="Pyrih J."/>
            <person name="Halakuc P."/>
            <person name="Pipaliya S.V."/>
            <person name="Vacek V."/>
            <person name="Brzon O."/>
            <person name="Soukal P."/>
            <person name="Eme L."/>
            <person name="Dacks J.B."/>
            <person name="Karnkowska A."/>
            <person name="Elias M."/>
            <person name="Hampl V."/>
        </authorList>
    </citation>
    <scope>NUCLEOTIDE SEQUENCE [LARGE SCALE GENOMIC DNA]</scope>
    <source>
        <strain evidence="2">NAU3</strain>
        <tissue evidence="2">Gut</tissue>
    </source>
</reference>
<protein>
    <submittedName>
        <fullName evidence="2">Uncharacterized protein</fullName>
    </submittedName>
</protein>
<name>A0ABQ9WQU3_9EUKA</name>
<evidence type="ECO:0000313" key="3">
    <source>
        <dbReference type="Proteomes" id="UP001281761"/>
    </source>
</evidence>
<evidence type="ECO:0000313" key="2">
    <source>
        <dbReference type="EMBL" id="KAK2941857.1"/>
    </source>
</evidence>
<comment type="caution">
    <text evidence="2">The sequence shown here is derived from an EMBL/GenBank/DDBJ whole genome shotgun (WGS) entry which is preliminary data.</text>
</comment>
<evidence type="ECO:0000256" key="1">
    <source>
        <dbReference type="SAM" id="MobiDB-lite"/>
    </source>
</evidence>
<feature type="compositionally biased region" description="Basic and acidic residues" evidence="1">
    <location>
        <begin position="238"/>
        <end position="248"/>
    </location>
</feature>
<keyword evidence="3" id="KW-1185">Reference proteome</keyword>
<proteinExistence type="predicted"/>
<dbReference type="EMBL" id="JARBJD010000455">
    <property type="protein sequence ID" value="KAK2941857.1"/>
    <property type="molecule type" value="Genomic_DNA"/>
</dbReference>
<gene>
    <name evidence="2" type="ORF">BLNAU_23229</name>
</gene>
<feature type="compositionally biased region" description="Acidic residues" evidence="1">
    <location>
        <begin position="194"/>
        <end position="203"/>
    </location>
</feature>
<dbReference type="Proteomes" id="UP001281761">
    <property type="component" value="Unassembled WGS sequence"/>
</dbReference>
<organism evidence="2 3">
    <name type="scientific">Blattamonas nauphoetae</name>
    <dbReference type="NCBI Taxonomy" id="2049346"/>
    <lineage>
        <taxon>Eukaryota</taxon>
        <taxon>Metamonada</taxon>
        <taxon>Preaxostyla</taxon>
        <taxon>Oxymonadida</taxon>
        <taxon>Blattamonas</taxon>
    </lineage>
</organism>
<sequence length="248" mass="27537">MIDSVEYDASQATLVHNTPSSVSSDMLPFSNHNFPVEHPVARKVLARAVREGHFRKLHQTGVVVANNRKSLPPTNCNEEEREWGRSVLTSEQLVNEERERSAQEGGRERGTGVCLAISTSTHPPQTILLPPLSDSDRTVEQDTKRQFLIEVVQPAIFTRIRLPNSLPLHPTKAVSSTETSPRVLPHTNAPASNDVDENDDEAMEILLRSPPTTRLASPTKERADVARATAENEDDELAETRETERSGR</sequence>